<evidence type="ECO:0000313" key="9">
    <source>
        <dbReference type="EMBL" id="KAG9229692.1"/>
    </source>
</evidence>
<dbReference type="InterPro" id="IPR001138">
    <property type="entry name" value="Zn2Cys6_DnaBD"/>
</dbReference>
<name>A0A9P8C191_9HELO</name>
<comment type="caution">
    <text evidence="9">The sequence shown here is derived from an EMBL/GenBank/DDBJ whole genome shotgun (WGS) entry which is preliminary data.</text>
</comment>
<keyword evidence="3" id="KW-0805">Transcription regulation</keyword>
<dbReference type="InterPro" id="IPR036864">
    <property type="entry name" value="Zn2-C6_fun-type_DNA-bd_sf"/>
</dbReference>
<dbReference type="PANTHER" id="PTHR36206">
    <property type="entry name" value="ASPERCRYPTIN BIOSYNTHESIS CLUSTER-SPECIFIC TRANSCRIPTION REGULATOR ATNN-RELATED"/>
    <property type="match status" value="1"/>
</dbReference>
<dbReference type="CDD" id="cd00067">
    <property type="entry name" value="GAL4"/>
    <property type="match status" value="1"/>
</dbReference>
<keyword evidence="2" id="KW-0862">Zinc</keyword>
<dbReference type="PROSITE" id="PS50048">
    <property type="entry name" value="ZN2_CY6_FUNGAL_2"/>
    <property type="match status" value="1"/>
</dbReference>
<evidence type="ECO:0000256" key="1">
    <source>
        <dbReference type="ARBA" id="ARBA00022723"/>
    </source>
</evidence>
<dbReference type="SMART" id="SM00066">
    <property type="entry name" value="GAL4"/>
    <property type="match status" value="1"/>
</dbReference>
<dbReference type="Gene3D" id="4.10.240.10">
    <property type="entry name" value="Zn(2)-C6 fungal-type DNA-binding domain"/>
    <property type="match status" value="1"/>
</dbReference>
<dbReference type="PROSITE" id="PS00463">
    <property type="entry name" value="ZN2_CY6_FUNGAL_1"/>
    <property type="match status" value="1"/>
</dbReference>
<evidence type="ECO:0000256" key="2">
    <source>
        <dbReference type="ARBA" id="ARBA00022833"/>
    </source>
</evidence>
<dbReference type="GO" id="GO:0008270">
    <property type="term" value="F:zinc ion binding"/>
    <property type="evidence" value="ECO:0007669"/>
    <property type="project" value="InterPro"/>
</dbReference>
<dbReference type="InterPro" id="IPR052360">
    <property type="entry name" value="Transcr_Regulatory_Proteins"/>
</dbReference>
<keyword evidence="4" id="KW-0238">DNA-binding</keyword>
<dbReference type="EMBL" id="MU251739">
    <property type="protein sequence ID" value="KAG9229692.1"/>
    <property type="molecule type" value="Genomic_DNA"/>
</dbReference>
<feature type="domain" description="Zn(2)-C6 fungal-type" evidence="8">
    <location>
        <begin position="26"/>
        <end position="56"/>
    </location>
</feature>
<dbReference type="GO" id="GO:0000981">
    <property type="term" value="F:DNA-binding transcription factor activity, RNA polymerase II-specific"/>
    <property type="evidence" value="ECO:0007669"/>
    <property type="project" value="InterPro"/>
</dbReference>
<evidence type="ECO:0000256" key="5">
    <source>
        <dbReference type="ARBA" id="ARBA00023163"/>
    </source>
</evidence>
<feature type="compositionally biased region" description="Polar residues" evidence="7">
    <location>
        <begin position="1"/>
        <end position="13"/>
    </location>
</feature>
<organism evidence="9 10">
    <name type="scientific">Amylocarpus encephaloides</name>
    <dbReference type="NCBI Taxonomy" id="45428"/>
    <lineage>
        <taxon>Eukaryota</taxon>
        <taxon>Fungi</taxon>
        <taxon>Dikarya</taxon>
        <taxon>Ascomycota</taxon>
        <taxon>Pezizomycotina</taxon>
        <taxon>Leotiomycetes</taxon>
        <taxon>Helotiales</taxon>
        <taxon>Helotiales incertae sedis</taxon>
        <taxon>Amylocarpus</taxon>
    </lineage>
</organism>
<evidence type="ECO:0000259" key="8">
    <source>
        <dbReference type="PROSITE" id="PS50048"/>
    </source>
</evidence>
<evidence type="ECO:0000256" key="6">
    <source>
        <dbReference type="ARBA" id="ARBA00023242"/>
    </source>
</evidence>
<keyword evidence="5" id="KW-0804">Transcription</keyword>
<evidence type="ECO:0000256" key="4">
    <source>
        <dbReference type="ARBA" id="ARBA00023125"/>
    </source>
</evidence>
<keyword evidence="10" id="KW-1185">Reference proteome</keyword>
<proteinExistence type="predicted"/>
<protein>
    <recommendedName>
        <fullName evidence="8">Zn(2)-C6 fungal-type domain-containing protein</fullName>
    </recommendedName>
</protein>
<accession>A0A9P8C191</accession>
<dbReference type="Proteomes" id="UP000824998">
    <property type="component" value="Unassembled WGS sequence"/>
</dbReference>
<dbReference type="SUPFAM" id="SSF57701">
    <property type="entry name" value="Zn2/Cys6 DNA-binding domain"/>
    <property type="match status" value="1"/>
</dbReference>
<sequence length="553" mass="62679">MEGQLETTNQPTVKRTRKAVPKSRNGCSTCKTRHVKCDEEKPACHQCVRTGRKCDFLNQTLQSSVVPKPSKIQQSSRKSAIATTRGKIGGPIIILPKLSDSLRAPIPERDAIYMNYFRGLCTEMFSGYLVVGDWRQIVIQAAEAEPAIQQAAVALACAHRVINYPNAAKHVEQDHKPALYYHSALKLLNKRLDGTFYSQKLAMIGSILFMIFEMCRGQEEYALRHLHGGLGIARDVVSKTPHILSSPGIFRDLLLAFSHLDSHACVLKGEHTRCKAEFPSLQVVPDTFDKVSAACVNLYDISAGLHQLIRFHNEEDSTLPYSPVPAALDARVKLIQGNYQKWRRVFQDYQDRVANITNRDEKEIKSDEYEINILLLHWESVWVHISTLCYRDELSYDAFSREFTSILDRADKVFVSRCFQSPGQLWLGLGITQPLHFVATKCRSRAIRLRAMKLLNLTGKEGAWNGFAMSAASWWISEREHSNPGGKRLSFVPEHRRLRDNYLEFDREESIGTIRSTRRDLDGSVTILLGTVKWLPYGDGDFGTILETKEIRA</sequence>
<dbReference type="Pfam" id="PF00172">
    <property type="entry name" value="Zn_clus"/>
    <property type="match status" value="1"/>
</dbReference>
<dbReference type="GO" id="GO:0003677">
    <property type="term" value="F:DNA binding"/>
    <property type="evidence" value="ECO:0007669"/>
    <property type="project" value="UniProtKB-KW"/>
</dbReference>
<keyword evidence="6" id="KW-0539">Nucleus</keyword>
<evidence type="ECO:0000313" key="10">
    <source>
        <dbReference type="Proteomes" id="UP000824998"/>
    </source>
</evidence>
<dbReference type="InterPro" id="IPR021858">
    <property type="entry name" value="Fun_TF"/>
</dbReference>
<dbReference type="PANTHER" id="PTHR36206:SF13">
    <property type="entry name" value="TRANSCRIPTIONAL REGULATORY PROTEIN MOC3"/>
    <property type="match status" value="1"/>
</dbReference>
<keyword evidence="1" id="KW-0479">Metal-binding</keyword>
<feature type="region of interest" description="Disordered" evidence="7">
    <location>
        <begin position="1"/>
        <end position="20"/>
    </location>
</feature>
<dbReference type="OrthoDB" id="416217at2759"/>
<dbReference type="Pfam" id="PF11951">
    <property type="entry name" value="Fungal_trans_2"/>
    <property type="match status" value="1"/>
</dbReference>
<gene>
    <name evidence="9" type="ORF">BJ875DRAFT_546762</name>
</gene>
<evidence type="ECO:0000256" key="7">
    <source>
        <dbReference type="SAM" id="MobiDB-lite"/>
    </source>
</evidence>
<evidence type="ECO:0000256" key="3">
    <source>
        <dbReference type="ARBA" id="ARBA00023015"/>
    </source>
</evidence>
<reference evidence="9" key="1">
    <citation type="journal article" date="2021" name="IMA Fungus">
        <title>Genomic characterization of three marine fungi, including Emericellopsis atlantica sp. nov. with signatures of a generalist lifestyle and marine biomass degradation.</title>
        <authorList>
            <person name="Hagestad O.C."/>
            <person name="Hou L."/>
            <person name="Andersen J.H."/>
            <person name="Hansen E.H."/>
            <person name="Altermark B."/>
            <person name="Li C."/>
            <person name="Kuhnert E."/>
            <person name="Cox R.J."/>
            <person name="Crous P.W."/>
            <person name="Spatafora J.W."/>
            <person name="Lail K."/>
            <person name="Amirebrahimi M."/>
            <person name="Lipzen A."/>
            <person name="Pangilinan J."/>
            <person name="Andreopoulos W."/>
            <person name="Hayes R.D."/>
            <person name="Ng V."/>
            <person name="Grigoriev I.V."/>
            <person name="Jackson S.A."/>
            <person name="Sutton T.D.S."/>
            <person name="Dobson A.D.W."/>
            <person name="Rama T."/>
        </authorList>
    </citation>
    <scope>NUCLEOTIDE SEQUENCE</scope>
    <source>
        <strain evidence="9">TRa018bII</strain>
    </source>
</reference>
<dbReference type="AlphaFoldDB" id="A0A9P8C191"/>